<accession>A0A0C1L6B0</accession>
<evidence type="ECO:0000313" key="2">
    <source>
        <dbReference type="Proteomes" id="UP000031408"/>
    </source>
</evidence>
<comment type="caution">
    <text evidence="1">The sequence shown here is derived from an EMBL/GenBank/DDBJ whole genome shotgun (WGS) entry which is preliminary data.</text>
</comment>
<proteinExistence type="predicted"/>
<dbReference type="Proteomes" id="UP000031408">
    <property type="component" value="Unassembled WGS sequence"/>
</dbReference>
<organism evidence="1 2">
    <name type="scientific">Flavihumibacter solisilvae</name>
    <dbReference type="NCBI Taxonomy" id="1349421"/>
    <lineage>
        <taxon>Bacteria</taxon>
        <taxon>Pseudomonadati</taxon>
        <taxon>Bacteroidota</taxon>
        <taxon>Chitinophagia</taxon>
        <taxon>Chitinophagales</taxon>
        <taxon>Chitinophagaceae</taxon>
        <taxon>Flavihumibacter</taxon>
    </lineage>
</organism>
<keyword evidence="2" id="KW-1185">Reference proteome</keyword>
<dbReference type="EMBL" id="JSVC01000009">
    <property type="protein sequence ID" value="KIC95026.1"/>
    <property type="molecule type" value="Genomic_DNA"/>
</dbReference>
<protein>
    <submittedName>
        <fullName evidence="1">Uncharacterized protein</fullName>
    </submittedName>
</protein>
<dbReference type="STRING" id="1349421.OI18_09090"/>
<name>A0A0C1L6B0_9BACT</name>
<gene>
    <name evidence="1" type="ORF">OI18_09090</name>
</gene>
<evidence type="ECO:0000313" key="1">
    <source>
        <dbReference type="EMBL" id="KIC95026.1"/>
    </source>
</evidence>
<dbReference type="AlphaFoldDB" id="A0A0C1L6B0"/>
<sequence>MTSQGIESFANFVIGSDRQQAIDIFRQLKGKAETNKTDMLFMTFIESHDGLPVNLEIIGCTLDQLAENCKIISREIFKLKNIDIIY</sequence>
<reference evidence="1 2" key="1">
    <citation type="submission" date="2014-11" db="EMBL/GenBank/DDBJ databases">
        <title>Genome sequence of Flavihumibacter solisilvae 3-3.</title>
        <authorList>
            <person name="Zhou G."/>
            <person name="Li M."/>
            <person name="Wang G."/>
        </authorList>
    </citation>
    <scope>NUCLEOTIDE SEQUENCE [LARGE SCALE GENOMIC DNA]</scope>
    <source>
        <strain evidence="1 2">3-3</strain>
    </source>
</reference>